<protein>
    <submittedName>
        <fullName evidence="1">Uncharacterized protein</fullName>
    </submittedName>
</protein>
<reference evidence="1" key="1">
    <citation type="submission" date="2023-04" db="EMBL/GenBank/DDBJ databases">
        <title>Draft Genome sequencing of Naganishia species isolated from polar environments using Oxford Nanopore Technology.</title>
        <authorList>
            <person name="Leo P."/>
            <person name="Venkateswaran K."/>
        </authorList>
    </citation>
    <scope>NUCLEOTIDE SEQUENCE</scope>
    <source>
        <strain evidence="1">MNA-CCFEE 5425</strain>
    </source>
</reference>
<evidence type="ECO:0000313" key="1">
    <source>
        <dbReference type="EMBL" id="KAJ9116930.1"/>
    </source>
</evidence>
<evidence type="ECO:0000313" key="2">
    <source>
        <dbReference type="Proteomes" id="UP001243375"/>
    </source>
</evidence>
<comment type="caution">
    <text evidence="1">The sequence shown here is derived from an EMBL/GenBank/DDBJ whole genome shotgun (WGS) entry which is preliminary data.</text>
</comment>
<sequence>MTSSATTDVTIELSPQEARFCDLLDEFAKEGRKKIKCPDVEVEIPEVECRIAGGWVRDKLLGLPSSDLDITLSTCAGYPFAVAFTKYLTTLPLDPPIPIRSIGKVNANPDQSKHLETATTSIMGLECDFVQLRSEVYADGSRIPSEIRIGTPEEDALRRDITINTLFYNVHTRLIEDHTRLGLSDMANKLVRTPLDPLQTFRDDPLRVLRCVRFASRFGYELVDELKEAVKNEEILGELSHKIHPSILSQFKKTETPSAQPETTAALTASEATNGTAVGSVAKVSAKHLWLACALMPCRGGVVKDKKKEVSLMEAVIREGLKLGNVDVGAVTRLFSAASKLSSPQYEGIEDTIIRSKLGNLLRDPSINDSTIDTHWSTSLLFSCILDILPLYKQTGNLQDLGVLEVIDRYNAFVNRIEELGLPAAIQEKPRLDGNEINALLKLKPSPLTRILLQEVITWQLDHPQSTREECQEWLLQRQREGTLPTVEEPVKHKKGNHAGKGGKEEEEKRKKAKKA</sequence>
<organism evidence="1 2">
    <name type="scientific">Naganishia vaughanmartiniae</name>
    <dbReference type="NCBI Taxonomy" id="1424756"/>
    <lineage>
        <taxon>Eukaryota</taxon>
        <taxon>Fungi</taxon>
        <taxon>Dikarya</taxon>
        <taxon>Basidiomycota</taxon>
        <taxon>Agaricomycotina</taxon>
        <taxon>Tremellomycetes</taxon>
        <taxon>Filobasidiales</taxon>
        <taxon>Filobasidiaceae</taxon>
        <taxon>Naganishia</taxon>
    </lineage>
</organism>
<proteinExistence type="predicted"/>
<dbReference type="Proteomes" id="UP001243375">
    <property type="component" value="Unassembled WGS sequence"/>
</dbReference>
<keyword evidence="2" id="KW-1185">Reference proteome</keyword>
<accession>A0ACC2X028</accession>
<dbReference type="EMBL" id="JASBWU010000013">
    <property type="protein sequence ID" value="KAJ9116930.1"/>
    <property type="molecule type" value="Genomic_DNA"/>
</dbReference>
<gene>
    <name evidence="1" type="ORF">QFC22_004588</name>
</gene>
<name>A0ACC2X028_9TREE</name>